<dbReference type="SUPFAM" id="SSF52058">
    <property type="entry name" value="L domain-like"/>
    <property type="match status" value="1"/>
</dbReference>
<dbReference type="InterPro" id="IPR032675">
    <property type="entry name" value="LRR_dom_sf"/>
</dbReference>
<name>A0A6A1VLH3_9ROSI</name>
<dbReference type="EMBL" id="RXIC02000023">
    <property type="protein sequence ID" value="KAB1212658.1"/>
    <property type="molecule type" value="Genomic_DNA"/>
</dbReference>
<proteinExistence type="predicted"/>
<dbReference type="AlphaFoldDB" id="A0A6A1VLH3"/>
<evidence type="ECO:0000313" key="1">
    <source>
        <dbReference type="EMBL" id="KAB1212658.1"/>
    </source>
</evidence>
<dbReference type="OrthoDB" id="1725454at2759"/>
<accession>A0A6A1VLH3</accession>
<organism evidence="1 2">
    <name type="scientific">Morella rubra</name>
    <name type="common">Chinese bayberry</name>
    <dbReference type="NCBI Taxonomy" id="262757"/>
    <lineage>
        <taxon>Eukaryota</taxon>
        <taxon>Viridiplantae</taxon>
        <taxon>Streptophyta</taxon>
        <taxon>Embryophyta</taxon>
        <taxon>Tracheophyta</taxon>
        <taxon>Spermatophyta</taxon>
        <taxon>Magnoliopsida</taxon>
        <taxon>eudicotyledons</taxon>
        <taxon>Gunneridae</taxon>
        <taxon>Pentapetalae</taxon>
        <taxon>rosids</taxon>
        <taxon>fabids</taxon>
        <taxon>Fagales</taxon>
        <taxon>Myricaceae</taxon>
        <taxon>Morella</taxon>
    </lineage>
</organism>
<protein>
    <submittedName>
        <fullName evidence="1">Uncharacterized protein</fullName>
    </submittedName>
</protein>
<dbReference type="Gene3D" id="3.80.10.10">
    <property type="entry name" value="Ribonuclease Inhibitor"/>
    <property type="match status" value="1"/>
</dbReference>
<reference evidence="1 2" key="1">
    <citation type="journal article" date="2019" name="Plant Biotechnol. J.">
        <title>The red bayberry genome and genetic basis of sex determination.</title>
        <authorList>
            <person name="Jia H.M."/>
            <person name="Jia H.J."/>
            <person name="Cai Q.L."/>
            <person name="Wang Y."/>
            <person name="Zhao H.B."/>
            <person name="Yang W.F."/>
            <person name="Wang G.Y."/>
            <person name="Li Y.H."/>
            <person name="Zhan D.L."/>
            <person name="Shen Y.T."/>
            <person name="Niu Q.F."/>
            <person name="Chang L."/>
            <person name="Qiu J."/>
            <person name="Zhao L."/>
            <person name="Xie H.B."/>
            <person name="Fu W.Y."/>
            <person name="Jin J."/>
            <person name="Li X.W."/>
            <person name="Jiao Y."/>
            <person name="Zhou C.C."/>
            <person name="Tu T."/>
            <person name="Chai C.Y."/>
            <person name="Gao J.L."/>
            <person name="Fan L.J."/>
            <person name="van de Weg E."/>
            <person name="Wang J.Y."/>
            <person name="Gao Z.S."/>
        </authorList>
    </citation>
    <scope>NUCLEOTIDE SEQUENCE [LARGE SCALE GENOMIC DNA]</scope>
    <source>
        <tissue evidence="1">Leaves</tissue>
    </source>
</reference>
<dbReference type="Proteomes" id="UP000516437">
    <property type="component" value="Chromosome 5"/>
</dbReference>
<keyword evidence="2" id="KW-1185">Reference proteome</keyword>
<gene>
    <name evidence="1" type="ORF">CJ030_MR5G009700</name>
</gene>
<comment type="caution">
    <text evidence="1">The sequence shown here is derived from an EMBL/GenBank/DDBJ whole genome shotgun (WGS) entry which is preliminary data.</text>
</comment>
<sequence length="116" mass="13068">MMLPASLTSLTIRDFPNLEFLSSKGFQKVHSLMELTIRNCRKLTSLPKDGLPLSIQILLIRDCPLLKERCKKKGHEGSMRAHILRVEFDGEVFKPEAGCFNSRVLNEDLPLISSAS</sequence>
<evidence type="ECO:0000313" key="2">
    <source>
        <dbReference type="Proteomes" id="UP000516437"/>
    </source>
</evidence>